<comment type="caution">
    <text evidence="11">The sequence shown here is derived from an EMBL/GenBank/DDBJ whole genome shotgun (WGS) entry which is preliminary data.</text>
</comment>
<dbReference type="Gene3D" id="1.10.240.10">
    <property type="entry name" value="Tyrosyl-Transfer RNA Synthetase"/>
    <property type="match status" value="1"/>
</dbReference>
<organism evidence="11 12">
    <name type="scientific">Verticillium dahliae</name>
    <name type="common">Verticillium wilt</name>
    <dbReference type="NCBI Taxonomy" id="27337"/>
    <lineage>
        <taxon>Eukaryota</taxon>
        <taxon>Fungi</taxon>
        <taxon>Dikarya</taxon>
        <taxon>Ascomycota</taxon>
        <taxon>Pezizomycotina</taxon>
        <taxon>Sordariomycetes</taxon>
        <taxon>Hypocreomycetidae</taxon>
        <taxon>Glomerellales</taxon>
        <taxon>Plectosphaerellaceae</taxon>
        <taxon>Verticillium</taxon>
    </lineage>
</organism>
<proteinExistence type="inferred from homology"/>
<dbReference type="PIRSF" id="PIRSF006588">
    <property type="entry name" value="TyrRS_arch_euk"/>
    <property type="match status" value="1"/>
</dbReference>
<dbReference type="EMBL" id="MPSH01000011">
    <property type="protein sequence ID" value="PNH32872.1"/>
    <property type="molecule type" value="Genomic_DNA"/>
</dbReference>
<reference evidence="11 12" key="1">
    <citation type="submission" date="2017-12" db="EMBL/GenBank/DDBJ databases">
        <title>Comparative genomics yields insights into virulence evolution of Verticillium dahliae.</title>
        <authorList>
            <person name="Fan R."/>
            <person name="Armitage A.D."/>
            <person name="Cascant-Lopez E."/>
            <person name="Sobczyk M."/>
            <person name="Cockerton H.M."/>
            <person name="Harrison R.J."/>
        </authorList>
    </citation>
    <scope>NUCLEOTIDE SEQUENCE [LARGE SCALE GENOMIC DNA]</scope>
    <source>
        <strain evidence="11 12">12008</strain>
    </source>
</reference>
<evidence type="ECO:0000256" key="1">
    <source>
        <dbReference type="ARBA" id="ARBA00013160"/>
    </source>
</evidence>
<dbReference type="Pfam" id="PF00579">
    <property type="entry name" value="tRNA-synt_1b"/>
    <property type="match status" value="1"/>
</dbReference>
<dbReference type="Gene3D" id="3.40.50.620">
    <property type="entry name" value="HUPs"/>
    <property type="match status" value="1"/>
</dbReference>
<comment type="similarity">
    <text evidence="9">Belongs to the class-I aminoacyl-tRNA synthetase family.</text>
</comment>
<evidence type="ECO:0000256" key="2">
    <source>
        <dbReference type="ARBA" id="ARBA00022598"/>
    </source>
</evidence>
<feature type="compositionally biased region" description="Basic and acidic residues" evidence="10">
    <location>
        <begin position="356"/>
        <end position="367"/>
    </location>
</feature>
<evidence type="ECO:0000256" key="7">
    <source>
        <dbReference type="ARBA" id="ARBA00033323"/>
    </source>
</evidence>
<dbReference type="SUPFAM" id="SSF52374">
    <property type="entry name" value="Nucleotidylyl transferase"/>
    <property type="match status" value="1"/>
</dbReference>
<dbReference type="Proteomes" id="UP000236305">
    <property type="component" value="Unassembled WGS sequence"/>
</dbReference>
<keyword evidence="6 9" id="KW-0030">Aminoacyl-tRNA synthetase</keyword>
<dbReference type="AlphaFoldDB" id="A0AA45AN74"/>
<evidence type="ECO:0000256" key="6">
    <source>
        <dbReference type="ARBA" id="ARBA00023146"/>
    </source>
</evidence>
<dbReference type="PRINTS" id="PR01040">
    <property type="entry name" value="TRNASYNTHTYR"/>
</dbReference>
<sequence length="384" mass="42669">MADLTKEQKLKLITRNLAEALDVDILEKVYDEGREPNIYWDFVAALKLADFLRAGASVTVLLADIHGFLDNLKAPIEIVQYRAEYYRFTITSMLKAVGVDTSKLRFVLGSEYQKSSDYVMDLFKLSSITSEHDARKAGAEVVKQTSNAPLSGLLYPLLQVLDEQYLGADCQFGGVDQRKLFTAAKAWLPKLGYKERAHLMNPMVPGLQGGKMSSSEADSKIDLLDSPDAVTKKLRKAEAVLSFTEFVLLPASELKSGKAEFVVDRSRDNLEPLVYNDIAKMHEDYKNDILTPQILKPAVTKALLELMEPIVKDFESSKEWQEVMLKAYPPEEKAKKVKKVKDKGSRHPGAGPAGAEKAEGKNEKPIEEQTGISTLEIANHPPAP</sequence>
<dbReference type="InterPro" id="IPR014729">
    <property type="entry name" value="Rossmann-like_a/b/a_fold"/>
</dbReference>
<dbReference type="EC" id="6.1.1.1" evidence="1 9"/>
<evidence type="ECO:0000256" key="9">
    <source>
        <dbReference type="RuleBase" id="RU361234"/>
    </source>
</evidence>
<dbReference type="InterPro" id="IPR050489">
    <property type="entry name" value="Tyr-tRNA_synthase"/>
</dbReference>
<evidence type="ECO:0000256" key="3">
    <source>
        <dbReference type="ARBA" id="ARBA00022741"/>
    </source>
</evidence>
<accession>A0AA45AN74</accession>
<dbReference type="NCBIfam" id="TIGR00234">
    <property type="entry name" value="tyrS"/>
    <property type="match status" value="1"/>
</dbReference>
<dbReference type="GO" id="GO:0005524">
    <property type="term" value="F:ATP binding"/>
    <property type="evidence" value="ECO:0007669"/>
    <property type="project" value="UniProtKB-KW"/>
</dbReference>
<protein>
    <recommendedName>
        <fullName evidence="1 9">Tyrosine--tRNA ligase</fullName>
        <ecNumber evidence="1 9">6.1.1.1</ecNumber>
    </recommendedName>
    <alternativeName>
        <fullName evidence="7 9">Tyrosyl-tRNA synthetase</fullName>
    </alternativeName>
</protein>
<evidence type="ECO:0000313" key="11">
    <source>
        <dbReference type="EMBL" id="PNH32872.1"/>
    </source>
</evidence>
<keyword evidence="3 9" id="KW-0547">Nucleotide-binding</keyword>
<comment type="catalytic activity">
    <reaction evidence="8 9">
        <text>tRNA(Tyr) + L-tyrosine + ATP = L-tyrosyl-tRNA(Tyr) + AMP + diphosphate + H(+)</text>
        <dbReference type="Rhea" id="RHEA:10220"/>
        <dbReference type="Rhea" id="RHEA-COMP:9706"/>
        <dbReference type="Rhea" id="RHEA-COMP:9707"/>
        <dbReference type="ChEBI" id="CHEBI:15378"/>
        <dbReference type="ChEBI" id="CHEBI:30616"/>
        <dbReference type="ChEBI" id="CHEBI:33019"/>
        <dbReference type="ChEBI" id="CHEBI:58315"/>
        <dbReference type="ChEBI" id="CHEBI:78442"/>
        <dbReference type="ChEBI" id="CHEBI:78536"/>
        <dbReference type="ChEBI" id="CHEBI:456215"/>
        <dbReference type="EC" id="6.1.1.1"/>
    </reaction>
</comment>
<dbReference type="InterPro" id="IPR002305">
    <property type="entry name" value="aa-tRNA-synth_Ic"/>
</dbReference>
<evidence type="ECO:0000313" key="12">
    <source>
        <dbReference type="Proteomes" id="UP000236305"/>
    </source>
</evidence>
<dbReference type="GO" id="GO:0006437">
    <property type="term" value="P:tyrosyl-tRNA aminoacylation"/>
    <property type="evidence" value="ECO:0007669"/>
    <property type="project" value="InterPro"/>
</dbReference>
<gene>
    <name evidence="11" type="ORF">BJF96_g3936</name>
</gene>
<name>A0AA45AN74_VERDA</name>
<feature type="region of interest" description="Disordered" evidence="10">
    <location>
        <begin position="331"/>
        <end position="384"/>
    </location>
</feature>
<dbReference type="InterPro" id="IPR023617">
    <property type="entry name" value="Tyr-tRNA-ligase_arc/euk-type"/>
</dbReference>
<keyword evidence="5 9" id="KW-0648">Protein biosynthesis</keyword>
<evidence type="ECO:0000256" key="10">
    <source>
        <dbReference type="SAM" id="MobiDB-lite"/>
    </source>
</evidence>
<dbReference type="GO" id="GO:0005737">
    <property type="term" value="C:cytoplasm"/>
    <property type="evidence" value="ECO:0007669"/>
    <property type="project" value="TreeGrafter"/>
</dbReference>
<feature type="compositionally biased region" description="Basic residues" evidence="10">
    <location>
        <begin position="335"/>
        <end position="346"/>
    </location>
</feature>
<keyword evidence="2 9" id="KW-0436">Ligase</keyword>
<dbReference type="InterPro" id="IPR002307">
    <property type="entry name" value="Tyr-tRNA-ligase"/>
</dbReference>
<dbReference type="GO" id="GO:0004831">
    <property type="term" value="F:tyrosine-tRNA ligase activity"/>
    <property type="evidence" value="ECO:0007669"/>
    <property type="project" value="UniProtKB-EC"/>
</dbReference>
<dbReference type="PANTHER" id="PTHR46264">
    <property type="entry name" value="TYROSINE-TRNA LIGASE"/>
    <property type="match status" value="1"/>
</dbReference>
<evidence type="ECO:0000256" key="4">
    <source>
        <dbReference type="ARBA" id="ARBA00022840"/>
    </source>
</evidence>
<dbReference type="PANTHER" id="PTHR46264:SF4">
    <property type="entry name" value="TYROSINE--TRNA LIGASE, CYTOPLASMIC"/>
    <property type="match status" value="1"/>
</dbReference>
<evidence type="ECO:0000256" key="8">
    <source>
        <dbReference type="ARBA" id="ARBA00048248"/>
    </source>
</evidence>
<evidence type="ECO:0000256" key="5">
    <source>
        <dbReference type="ARBA" id="ARBA00022917"/>
    </source>
</evidence>
<keyword evidence="4 9" id="KW-0067">ATP-binding</keyword>